<evidence type="ECO:0000256" key="1">
    <source>
        <dbReference type="SAM" id="MobiDB-lite"/>
    </source>
</evidence>
<evidence type="ECO:0000313" key="2">
    <source>
        <dbReference type="EMBL" id="MBD8023780.1"/>
    </source>
</evidence>
<dbReference type="Proteomes" id="UP000602532">
    <property type="component" value="Unassembled WGS sequence"/>
</dbReference>
<proteinExistence type="predicted"/>
<feature type="compositionally biased region" description="Basic and acidic residues" evidence="1">
    <location>
        <begin position="332"/>
        <end position="341"/>
    </location>
</feature>
<evidence type="ECO:0008006" key="4">
    <source>
        <dbReference type="Google" id="ProtNLM"/>
    </source>
</evidence>
<keyword evidence="3" id="KW-1185">Reference proteome</keyword>
<dbReference type="EMBL" id="JACSPM010000002">
    <property type="protein sequence ID" value="MBD8023780.1"/>
    <property type="molecule type" value="Genomic_DNA"/>
</dbReference>
<reference evidence="2 3" key="1">
    <citation type="submission" date="2020-08" db="EMBL/GenBank/DDBJ databases">
        <title>A Genomic Blueprint of the Chicken Gut Microbiome.</title>
        <authorList>
            <person name="Gilroy R."/>
            <person name="Ravi A."/>
            <person name="Getino M."/>
            <person name="Pursley I."/>
            <person name="Horton D.L."/>
            <person name="Alikhan N.-F."/>
            <person name="Baker D."/>
            <person name="Gharbi K."/>
            <person name="Hall N."/>
            <person name="Watson M."/>
            <person name="Adriaenssens E.M."/>
            <person name="Foster-Nyarko E."/>
            <person name="Jarju S."/>
            <person name="Secka A."/>
            <person name="Antonio M."/>
            <person name="Oren A."/>
            <person name="Chaudhuri R."/>
            <person name="La Ragione R.M."/>
            <person name="Hildebrand F."/>
            <person name="Pallen M.J."/>
        </authorList>
    </citation>
    <scope>NUCLEOTIDE SEQUENCE [LARGE SCALE GENOMIC DNA]</scope>
    <source>
        <strain evidence="2 3">Sa1CUA4</strain>
    </source>
</reference>
<evidence type="ECO:0000313" key="3">
    <source>
        <dbReference type="Proteomes" id="UP000602532"/>
    </source>
</evidence>
<protein>
    <recommendedName>
        <fullName evidence="4">Transcriptional regulator, AbiEi antitoxin, Type IV TA system</fullName>
    </recommendedName>
</protein>
<accession>A0ABR8X375</accession>
<comment type="caution">
    <text evidence="2">The sequence shown here is derived from an EMBL/GenBank/DDBJ whole genome shotgun (WGS) entry which is preliminary data.</text>
</comment>
<feature type="region of interest" description="Disordered" evidence="1">
    <location>
        <begin position="313"/>
        <end position="341"/>
    </location>
</feature>
<sequence length="341" mass="37616">MPGIRLLPSAVHPSPVELVRVRDTVSGSRALRDPALFHRVRPGVYAPRTAWERLPPWDRYLARVHAYALVNPDAVFALASAAALLGLPLFGEARHIHLHAPHAARSRRFGDVFVHASVDDREIVERGGCRMTSRSHTAVDLMRVLPAPFGLAVGDAAISPVQGGDVEASELRELARDRADSRGSRVLRLTTAALDARSESVGESVSRGVVIWSGFETPELQVEFRSPGFVDRVDLFWVGADAIAESDGYEKYLAQTPEQTAERVIAEKRREDRLRRQCTAFGRWDMAAAIAVTPVVTELVRLGVRRVAAPRTGLLTPMRSNPRSLPRAARQRNRDETTPRG</sequence>
<dbReference type="RefSeq" id="WP_191766084.1">
    <property type="nucleotide sequence ID" value="NZ_JACSPM010000002.1"/>
</dbReference>
<name>A0ABR8X375_9MICO</name>
<organism evidence="2 3">
    <name type="scientific">Microbacterium gallinarum</name>
    <dbReference type="NCBI Taxonomy" id="2762209"/>
    <lineage>
        <taxon>Bacteria</taxon>
        <taxon>Bacillati</taxon>
        <taxon>Actinomycetota</taxon>
        <taxon>Actinomycetes</taxon>
        <taxon>Micrococcales</taxon>
        <taxon>Microbacteriaceae</taxon>
        <taxon>Microbacterium</taxon>
    </lineage>
</organism>
<gene>
    <name evidence="2" type="ORF">H9622_09265</name>
</gene>